<name>A0A382K000_9ZZZZ</name>
<protein>
    <recommendedName>
        <fullName evidence="6">Methylamine utilisation protein MauE domain-containing protein</fullName>
    </recommendedName>
</protein>
<feature type="transmembrane region" description="Helical" evidence="5">
    <location>
        <begin position="78"/>
        <end position="100"/>
    </location>
</feature>
<keyword evidence="3 5" id="KW-1133">Transmembrane helix</keyword>
<dbReference type="InterPro" id="IPR009908">
    <property type="entry name" value="Methylamine_util_MauE"/>
</dbReference>
<comment type="subcellular location">
    <subcellularLocation>
        <location evidence="1">Membrane</location>
        <topology evidence="1">Multi-pass membrane protein</topology>
    </subcellularLocation>
</comment>
<sequence length="145" mass="16115">MNYLQNKWISLVFRLFLGAMFMYASLDKINDPETFSGDIRAYQIVPFGLENSVAIILPWLELLIGIGLVIGVMVDGSALISMGLLVVFIIAISSAILRGYNIECGCGLKEGEVVGTQKLLENTIFFLMGLFILKRPSTLYEIFPK</sequence>
<feature type="domain" description="Methylamine utilisation protein MauE" evidence="6">
    <location>
        <begin position="7"/>
        <end position="133"/>
    </location>
</feature>
<dbReference type="GO" id="GO:0030416">
    <property type="term" value="P:methylamine metabolic process"/>
    <property type="evidence" value="ECO:0007669"/>
    <property type="project" value="InterPro"/>
</dbReference>
<evidence type="ECO:0000256" key="3">
    <source>
        <dbReference type="ARBA" id="ARBA00022989"/>
    </source>
</evidence>
<evidence type="ECO:0000313" key="7">
    <source>
        <dbReference type="EMBL" id="SVC16842.1"/>
    </source>
</evidence>
<evidence type="ECO:0000256" key="5">
    <source>
        <dbReference type="SAM" id="Phobius"/>
    </source>
</evidence>
<organism evidence="7">
    <name type="scientific">marine metagenome</name>
    <dbReference type="NCBI Taxonomy" id="408172"/>
    <lineage>
        <taxon>unclassified sequences</taxon>
        <taxon>metagenomes</taxon>
        <taxon>ecological metagenomes</taxon>
    </lineage>
</organism>
<proteinExistence type="predicted"/>
<accession>A0A382K000</accession>
<dbReference type="GO" id="GO:0016020">
    <property type="term" value="C:membrane"/>
    <property type="evidence" value="ECO:0007669"/>
    <property type="project" value="UniProtKB-SubCell"/>
</dbReference>
<keyword evidence="2 5" id="KW-0812">Transmembrane</keyword>
<evidence type="ECO:0000256" key="2">
    <source>
        <dbReference type="ARBA" id="ARBA00022692"/>
    </source>
</evidence>
<keyword evidence="4 5" id="KW-0472">Membrane</keyword>
<feature type="transmembrane region" description="Helical" evidence="5">
    <location>
        <begin position="47"/>
        <end position="72"/>
    </location>
</feature>
<gene>
    <name evidence="7" type="ORF">METZ01_LOCUS269696</name>
</gene>
<reference evidence="7" key="1">
    <citation type="submission" date="2018-05" db="EMBL/GenBank/DDBJ databases">
        <authorList>
            <person name="Lanie J.A."/>
            <person name="Ng W.-L."/>
            <person name="Kazmierczak K.M."/>
            <person name="Andrzejewski T.M."/>
            <person name="Davidsen T.M."/>
            <person name="Wayne K.J."/>
            <person name="Tettelin H."/>
            <person name="Glass J.I."/>
            <person name="Rusch D."/>
            <person name="Podicherti R."/>
            <person name="Tsui H.-C.T."/>
            <person name="Winkler M.E."/>
        </authorList>
    </citation>
    <scope>NUCLEOTIDE SEQUENCE</scope>
</reference>
<evidence type="ECO:0000259" key="6">
    <source>
        <dbReference type="Pfam" id="PF07291"/>
    </source>
</evidence>
<evidence type="ECO:0000256" key="4">
    <source>
        <dbReference type="ARBA" id="ARBA00023136"/>
    </source>
</evidence>
<dbReference type="AlphaFoldDB" id="A0A382K000"/>
<dbReference type="EMBL" id="UINC01077071">
    <property type="protein sequence ID" value="SVC16842.1"/>
    <property type="molecule type" value="Genomic_DNA"/>
</dbReference>
<dbReference type="Pfam" id="PF07291">
    <property type="entry name" value="MauE"/>
    <property type="match status" value="1"/>
</dbReference>
<feature type="non-terminal residue" evidence="7">
    <location>
        <position position="145"/>
    </location>
</feature>
<evidence type="ECO:0000256" key="1">
    <source>
        <dbReference type="ARBA" id="ARBA00004141"/>
    </source>
</evidence>